<keyword evidence="1" id="KW-1133">Transmembrane helix</keyword>
<sequence length="243" mass="28643">MIMIAALIISLFSVVVIWVIIRRWRWIKKALVFLNKNNLLTSNFSIKEFKKITKRGHIFSTVFYFSFLIFIIGIAAISIVVTKVNPEYVLTNDDVVFIGILAVLIAIQLSVFIFLIVMTILIKSTVKKGFLDTNTKHLEPKLSYYLSDNKHEYDEDNMAQFFNVWRYDYWTNLGFHIESYNDYLQMNWSEDQTKQIKIANTLFLAIMFNISNIKSSPNLDYDGLYRLVFTIVHYRRIFISRVI</sequence>
<proteinExistence type="predicted"/>
<feature type="transmembrane region" description="Helical" evidence="1">
    <location>
        <begin position="96"/>
        <end position="122"/>
    </location>
</feature>
<accession>A0A269TKE3</accession>
<reference evidence="3" key="1">
    <citation type="submission" date="2017-08" db="EMBL/GenBank/DDBJ databases">
        <authorList>
            <person name="Alvarez-Ponce D."/>
            <person name="Weitzman C.L."/>
            <person name="Tillett R.L."/>
            <person name="Sandmeier F.C."/>
            <person name="Tracy C.R."/>
        </authorList>
    </citation>
    <scope>NUCLEOTIDE SEQUENCE [LARGE SCALE GENOMIC DNA]</scope>
    <source>
        <strain evidence="3">723</strain>
    </source>
</reference>
<gene>
    <name evidence="2" type="ORF">CJJ23_03085</name>
</gene>
<comment type="caution">
    <text evidence="2">The sequence shown here is derived from an EMBL/GenBank/DDBJ whole genome shotgun (WGS) entry which is preliminary data.</text>
</comment>
<dbReference type="AlphaFoldDB" id="A0A269TKE3"/>
<evidence type="ECO:0000313" key="2">
    <source>
        <dbReference type="EMBL" id="PAK21235.1"/>
    </source>
</evidence>
<feature type="transmembrane region" description="Helical" evidence="1">
    <location>
        <begin position="58"/>
        <end position="81"/>
    </location>
</feature>
<organism evidence="2 3">
    <name type="scientific">Mycoplasmopsis agassizii</name>
    <dbReference type="NCBI Taxonomy" id="33922"/>
    <lineage>
        <taxon>Bacteria</taxon>
        <taxon>Bacillati</taxon>
        <taxon>Mycoplasmatota</taxon>
        <taxon>Mycoplasmoidales</taxon>
        <taxon>Metamycoplasmataceae</taxon>
        <taxon>Mycoplasmopsis</taxon>
    </lineage>
</organism>
<keyword evidence="1" id="KW-0472">Membrane</keyword>
<keyword evidence="1" id="KW-0812">Transmembrane</keyword>
<protein>
    <submittedName>
        <fullName evidence="2">Uncharacterized protein</fullName>
    </submittedName>
</protein>
<evidence type="ECO:0000313" key="3">
    <source>
        <dbReference type="Proteomes" id="UP000216943"/>
    </source>
</evidence>
<feature type="transmembrane region" description="Helical" evidence="1">
    <location>
        <begin position="6"/>
        <end position="24"/>
    </location>
</feature>
<evidence type="ECO:0000256" key="1">
    <source>
        <dbReference type="SAM" id="Phobius"/>
    </source>
</evidence>
<name>A0A269TKE3_9BACT</name>
<dbReference type="Proteomes" id="UP000216943">
    <property type="component" value="Unassembled WGS sequence"/>
</dbReference>
<dbReference type="EMBL" id="NQNY01000009">
    <property type="protein sequence ID" value="PAK21235.1"/>
    <property type="molecule type" value="Genomic_DNA"/>
</dbReference>